<proteinExistence type="predicted"/>
<evidence type="ECO:0000256" key="1">
    <source>
        <dbReference type="SAM" id="Phobius"/>
    </source>
</evidence>
<name>A0A381RKY4_9ZZZZ</name>
<reference evidence="2" key="1">
    <citation type="submission" date="2018-05" db="EMBL/GenBank/DDBJ databases">
        <authorList>
            <person name="Lanie J.A."/>
            <person name="Ng W.-L."/>
            <person name="Kazmierczak K.M."/>
            <person name="Andrzejewski T.M."/>
            <person name="Davidsen T.M."/>
            <person name="Wayne K.J."/>
            <person name="Tettelin H."/>
            <person name="Glass J.I."/>
            <person name="Rusch D."/>
            <person name="Podicherti R."/>
            <person name="Tsui H.-C.T."/>
            <person name="Winkler M.E."/>
        </authorList>
    </citation>
    <scope>NUCLEOTIDE SEQUENCE</scope>
</reference>
<feature type="transmembrane region" description="Helical" evidence="1">
    <location>
        <begin position="14"/>
        <end position="36"/>
    </location>
</feature>
<gene>
    <name evidence="2" type="ORF">METZ01_LOCUS45350</name>
</gene>
<keyword evidence="1" id="KW-1133">Transmembrane helix</keyword>
<evidence type="ECO:0000313" key="2">
    <source>
        <dbReference type="EMBL" id="SUZ92496.1"/>
    </source>
</evidence>
<accession>A0A381RKY4</accession>
<organism evidence="2">
    <name type="scientific">marine metagenome</name>
    <dbReference type="NCBI Taxonomy" id="408172"/>
    <lineage>
        <taxon>unclassified sequences</taxon>
        <taxon>metagenomes</taxon>
        <taxon>ecological metagenomes</taxon>
    </lineage>
</organism>
<protein>
    <submittedName>
        <fullName evidence="2">Uncharacterized protein</fullName>
    </submittedName>
</protein>
<feature type="non-terminal residue" evidence="2">
    <location>
        <position position="1"/>
    </location>
</feature>
<keyword evidence="1" id="KW-0812">Transmembrane</keyword>
<sequence>VSVVHGVRVNARRAIAAALVGVAGAVGAVMLVLSLAGSSDSIEVRLGDDDFRGIDAADLADEIADHGPVPFPDLLGRDRSIWVTHAGSDPVIGWYAFLARTPKGDRCVVQWDADAVSFVDSCDAGTSYPPDGAGLEQLRWQVVDGELRILINDPGVES</sequence>
<dbReference type="AlphaFoldDB" id="A0A381RKY4"/>
<keyword evidence="1" id="KW-0472">Membrane</keyword>
<dbReference type="EMBL" id="UINC01002063">
    <property type="protein sequence ID" value="SUZ92496.1"/>
    <property type="molecule type" value="Genomic_DNA"/>
</dbReference>